<dbReference type="PRINTS" id="PR00033">
    <property type="entry name" value="HTHASNC"/>
</dbReference>
<dbReference type="SUPFAM" id="SSF46785">
    <property type="entry name" value="Winged helix' DNA-binding domain"/>
    <property type="match status" value="1"/>
</dbReference>
<keyword evidence="1" id="KW-0805">Transcription regulation</keyword>
<proteinExistence type="predicted"/>
<dbReference type="InterPro" id="IPR019887">
    <property type="entry name" value="Tscrpt_reg_AsnC/Lrp_C"/>
</dbReference>
<keyword evidence="2" id="KW-0238">DNA-binding</keyword>
<accession>A0ABP7V8Q1</accession>
<gene>
    <name evidence="6" type="ORF">GCM10022214_13160</name>
</gene>
<feature type="domain" description="HTH asnC-type" evidence="5">
    <location>
        <begin position="22"/>
        <end position="83"/>
    </location>
</feature>
<evidence type="ECO:0000256" key="3">
    <source>
        <dbReference type="ARBA" id="ARBA00023163"/>
    </source>
</evidence>
<keyword evidence="7" id="KW-1185">Reference proteome</keyword>
<dbReference type="SMART" id="SM00344">
    <property type="entry name" value="HTH_ASNC"/>
    <property type="match status" value="1"/>
</dbReference>
<dbReference type="InterPro" id="IPR000485">
    <property type="entry name" value="AsnC-type_HTH_dom"/>
</dbReference>
<sequence length="167" mass="18029">MDHLSLNIPPATPSPGHSAAPLDDVDRAILRELTADGRLSIRALAERVRVSRSNAYARLERLLTEGVITGFTARIDPARAGLGTTAYVLVNIDQHSWRDVSVNLREVPYVQHLAFVGGDVDLVMLVRTPDTATLRDVVLAGVHAVTGVRSTRTWIVFEEAPGSSANG</sequence>
<dbReference type="InterPro" id="IPR011008">
    <property type="entry name" value="Dimeric_a/b-barrel"/>
</dbReference>
<dbReference type="InterPro" id="IPR011991">
    <property type="entry name" value="ArsR-like_HTH"/>
</dbReference>
<dbReference type="Gene3D" id="3.30.70.920">
    <property type="match status" value="1"/>
</dbReference>
<evidence type="ECO:0000313" key="6">
    <source>
        <dbReference type="EMBL" id="GAA4061508.1"/>
    </source>
</evidence>
<comment type="caution">
    <text evidence="6">The sequence shown here is derived from an EMBL/GenBank/DDBJ whole genome shotgun (WGS) entry which is preliminary data.</text>
</comment>
<dbReference type="Pfam" id="PF01037">
    <property type="entry name" value="AsnC_trans_reg"/>
    <property type="match status" value="1"/>
</dbReference>
<dbReference type="CDD" id="cd00090">
    <property type="entry name" value="HTH_ARSR"/>
    <property type="match status" value="1"/>
</dbReference>
<dbReference type="RefSeq" id="WP_344942224.1">
    <property type="nucleotide sequence ID" value="NZ_BAAAZG010000002.1"/>
</dbReference>
<dbReference type="InterPro" id="IPR036388">
    <property type="entry name" value="WH-like_DNA-bd_sf"/>
</dbReference>
<keyword evidence="3" id="KW-0804">Transcription</keyword>
<dbReference type="SUPFAM" id="SSF54909">
    <property type="entry name" value="Dimeric alpha+beta barrel"/>
    <property type="match status" value="1"/>
</dbReference>
<dbReference type="PANTHER" id="PTHR30154:SF34">
    <property type="entry name" value="TRANSCRIPTIONAL REGULATOR AZLB"/>
    <property type="match status" value="1"/>
</dbReference>
<evidence type="ECO:0000256" key="4">
    <source>
        <dbReference type="SAM" id="MobiDB-lite"/>
    </source>
</evidence>
<reference evidence="7" key="1">
    <citation type="journal article" date="2019" name="Int. J. Syst. Evol. Microbiol.">
        <title>The Global Catalogue of Microorganisms (GCM) 10K type strain sequencing project: providing services to taxonomists for standard genome sequencing and annotation.</title>
        <authorList>
            <consortium name="The Broad Institute Genomics Platform"/>
            <consortium name="The Broad Institute Genome Sequencing Center for Infectious Disease"/>
            <person name="Wu L."/>
            <person name="Ma J."/>
        </authorList>
    </citation>
    <scope>NUCLEOTIDE SEQUENCE [LARGE SCALE GENOMIC DNA]</scope>
    <source>
        <strain evidence="7">JCM 16702</strain>
    </source>
</reference>
<dbReference type="Proteomes" id="UP001500683">
    <property type="component" value="Unassembled WGS sequence"/>
</dbReference>
<evidence type="ECO:0000256" key="1">
    <source>
        <dbReference type="ARBA" id="ARBA00023015"/>
    </source>
</evidence>
<dbReference type="InterPro" id="IPR019888">
    <property type="entry name" value="Tscrpt_reg_AsnC-like"/>
</dbReference>
<dbReference type="Gene3D" id="1.10.10.10">
    <property type="entry name" value="Winged helix-like DNA-binding domain superfamily/Winged helix DNA-binding domain"/>
    <property type="match status" value="1"/>
</dbReference>
<dbReference type="PANTHER" id="PTHR30154">
    <property type="entry name" value="LEUCINE-RESPONSIVE REGULATORY PROTEIN"/>
    <property type="match status" value="1"/>
</dbReference>
<evidence type="ECO:0000313" key="7">
    <source>
        <dbReference type="Proteomes" id="UP001500683"/>
    </source>
</evidence>
<dbReference type="PROSITE" id="PS50956">
    <property type="entry name" value="HTH_ASNC_2"/>
    <property type="match status" value="1"/>
</dbReference>
<protein>
    <submittedName>
        <fullName evidence="6">Lrp/AsnC family transcriptional regulator</fullName>
    </submittedName>
</protein>
<evidence type="ECO:0000256" key="2">
    <source>
        <dbReference type="ARBA" id="ARBA00023125"/>
    </source>
</evidence>
<name>A0ABP7V8Q1_9ACTN</name>
<feature type="region of interest" description="Disordered" evidence="4">
    <location>
        <begin position="1"/>
        <end position="21"/>
    </location>
</feature>
<evidence type="ECO:0000259" key="5">
    <source>
        <dbReference type="PROSITE" id="PS50956"/>
    </source>
</evidence>
<dbReference type="EMBL" id="BAAAZG010000002">
    <property type="protein sequence ID" value="GAA4061508.1"/>
    <property type="molecule type" value="Genomic_DNA"/>
</dbReference>
<organism evidence="6 7">
    <name type="scientific">Actinomadura miaoliensis</name>
    <dbReference type="NCBI Taxonomy" id="430685"/>
    <lineage>
        <taxon>Bacteria</taxon>
        <taxon>Bacillati</taxon>
        <taxon>Actinomycetota</taxon>
        <taxon>Actinomycetes</taxon>
        <taxon>Streptosporangiales</taxon>
        <taxon>Thermomonosporaceae</taxon>
        <taxon>Actinomadura</taxon>
    </lineage>
</organism>
<dbReference type="InterPro" id="IPR036390">
    <property type="entry name" value="WH_DNA-bd_sf"/>
</dbReference>
<dbReference type="Pfam" id="PF13412">
    <property type="entry name" value="HTH_24"/>
    <property type="match status" value="1"/>
</dbReference>